<dbReference type="Pfam" id="PF21762">
    <property type="entry name" value="DEDDh_C"/>
    <property type="match status" value="1"/>
</dbReference>
<feature type="region of interest" description="Disordered" evidence="1">
    <location>
        <begin position="1"/>
        <end position="36"/>
    </location>
</feature>
<feature type="compositionally biased region" description="Low complexity" evidence="1">
    <location>
        <begin position="1"/>
        <end position="16"/>
    </location>
</feature>
<dbReference type="SUPFAM" id="SSF53098">
    <property type="entry name" value="Ribonuclease H-like"/>
    <property type="match status" value="1"/>
</dbReference>
<evidence type="ECO:0000256" key="1">
    <source>
        <dbReference type="SAM" id="MobiDB-lite"/>
    </source>
</evidence>
<dbReference type="GO" id="GO:0005634">
    <property type="term" value="C:nucleus"/>
    <property type="evidence" value="ECO:0007669"/>
    <property type="project" value="TreeGrafter"/>
</dbReference>
<dbReference type="OrthoDB" id="5953249at2759"/>
<evidence type="ECO:0000313" key="4">
    <source>
        <dbReference type="Proteomes" id="UP000308768"/>
    </source>
</evidence>
<dbReference type="PANTHER" id="PTHR28083:SF1">
    <property type="entry name" value="GOOD FOR FULL DBP5 ACTIVITY PROTEIN 2"/>
    <property type="match status" value="1"/>
</dbReference>
<dbReference type="InterPro" id="IPR048519">
    <property type="entry name" value="Gfd2/YDR514C-like_C"/>
</dbReference>
<feature type="compositionally biased region" description="Basic and acidic residues" evidence="1">
    <location>
        <begin position="17"/>
        <end position="36"/>
    </location>
</feature>
<dbReference type="AlphaFoldDB" id="A0A4U0WUH0"/>
<dbReference type="STRING" id="331657.A0A4U0WUH0"/>
<protein>
    <recommendedName>
        <fullName evidence="2">Gfd2/YDR514C-like C-terminal domain-containing protein</fullName>
    </recommendedName>
</protein>
<dbReference type="InterPro" id="IPR040151">
    <property type="entry name" value="Gfd2/YDR514C-like"/>
</dbReference>
<keyword evidence="4" id="KW-1185">Reference proteome</keyword>
<evidence type="ECO:0000259" key="2">
    <source>
        <dbReference type="Pfam" id="PF21762"/>
    </source>
</evidence>
<sequence>MNSRSARSTSSIATQSSHEEPVLVLSKEQRRKRDQDARLSMLKDRLYEQLDKTTTDMLHLNRYLGLQAPRKIPGISDFTAHNPSRPAPYPFLSDAVLVAVDVEGNMVSGKRVKSHHSVTEVGVSVLDTRDLVSLPPGTKACNWLEKIRSRHFYITKWSRKKRPRKFMFGISELIDIETTPDFLTSVFRIPLEPPSAGFSASVWGGIAQLLGFRRPLLEPERPTRNIVLIGHGTYNDLYNLNVLLNCDVYAAAPVVGHIDTSVMAVDEGLPASLEELATEFELSPENLHNAGNDAAYTMRVPLIMAVLRAEFGMRALPYFPPWRYGLRDARRRRRLVNGNLDDSVAQPAQ</sequence>
<comment type="caution">
    <text evidence="3">The sequence shown here is derived from an EMBL/GenBank/DDBJ whole genome shotgun (WGS) entry which is preliminary data.</text>
</comment>
<dbReference type="PANTHER" id="PTHR28083">
    <property type="entry name" value="GOOD FOR FULL DBP5 ACTIVITY PROTEIN 2"/>
    <property type="match status" value="1"/>
</dbReference>
<organism evidence="3 4">
    <name type="scientific">Cryomyces minteri</name>
    <dbReference type="NCBI Taxonomy" id="331657"/>
    <lineage>
        <taxon>Eukaryota</taxon>
        <taxon>Fungi</taxon>
        <taxon>Dikarya</taxon>
        <taxon>Ascomycota</taxon>
        <taxon>Pezizomycotina</taxon>
        <taxon>Dothideomycetes</taxon>
        <taxon>Dothideomycetes incertae sedis</taxon>
        <taxon>Cryomyces</taxon>
    </lineage>
</organism>
<proteinExistence type="predicted"/>
<name>A0A4U0WUH0_9PEZI</name>
<evidence type="ECO:0000313" key="3">
    <source>
        <dbReference type="EMBL" id="TKA67254.1"/>
    </source>
</evidence>
<dbReference type="EMBL" id="NAJN01000930">
    <property type="protein sequence ID" value="TKA67254.1"/>
    <property type="molecule type" value="Genomic_DNA"/>
</dbReference>
<accession>A0A4U0WUH0</accession>
<dbReference type="Proteomes" id="UP000308768">
    <property type="component" value="Unassembled WGS sequence"/>
</dbReference>
<reference evidence="3 4" key="1">
    <citation type="submission" date="2017-03" db="EMBL/GenBank/DDBJ databases">
        <title>Genomes of endolithic fungi from Antarctica.</title>
        <authorList>
            <person name="Coleine C."/>
            <person name="Masonjones S."/>
            <person name="Stajich J.E."/>
        </authorList>
    </citation>
    <scope>NUCLEOTIDE SEQUENCE [LARGE SCALE GENOMIC DNA]</scope>
    <source>
        <strain evidence="3 4">CCFEE 5187</strain>
    </source>
</reference>
<gene>
    <name evidence="3" type="ORF">B0A49_06450</name>
</gene>
<feature type="domain" description="Gfd2/YDR514C-like C-terminal" evidence="2">
    <location>
        <begin position="96"/>
        <end position="300"/>
    </location>
</feature>
<dbReference type="InterPro" id="IPR012337">
    <property type="entry name" value="RNaseH-like_sf"/>
</dbReference>